<dbReference type="Gene3D" id="3.90.170.10">
    <property type="entry name" value="Adenylosuccinate Synthetase, subunit A, domain 3"/>
    <property type="match status" value="1"/>
</dbReference>
<evidence type="ECO:0000256" key="10">
    <source>
        <dbReference type="RuleBase" id="RU000520"/>
    </source>
</evidence>
<name>A0A1G7LWX6_9BACT</name>
<evidence type="ECO:0000256" key="7">
    <source>
        <dbReference type="ARBA" id="ARBA00023134"/>
    </source>
</evidence>
<sequence>MANTVIIGAQWGDEGKGKIVDMLSAQSRAIVRFQGGNNAGHTIKVGGEETILHLIPSGILHTDKICLIGNGVVLDPHVFLEEVDHLAARGVDVSPARLGISKKTHLILPYHKSLDQAREVRRAGHKIGTTGRGIGPCYEDKAARVGLRAGDLAAPDLVRAKVAHALQEKNVLLRELYKFEPLNPDAVAEGLLALAPRLIPYLTDVEARLQEVQRQGGDILFEGAQGTHLDIDHGTYPFVTSSNTVAGNAAAGAGTAPSALTRVVGIVKAYTTRVGSGPFPTELLDDTGSYLRTQGHEFGATTGRPRRCGWLDAVVLRESVRLNGLTDIALTKLDVLQNLPALQICVAYEYEGRRLDYPPQEEGALARVTPVYEEMPGFEEDIAACAAFDELPPPVRAYVERIEALTGVRVSLISVGADRRQTIVR</sequence>
<evidence type="ECO:0000256" key="1">
    <source>
        <dbReference type="ARBA" id="ARBA00011738"/>
    </source>
</evidence>
<evidence type="ECO:0000256" key="5">
    <source>
        <dbReference type="ARBA" id="ARBA00022755"/>
    </source>
</evidence>
<feature type="binding site" description="in other chain" evidence="8">
    <location>
        <position position="304"/>
    </location>
    <ligand>
        <name>IMP</name>
        <dbReference type="ChEBI" id="CHEBI:58053"/>
        <note>ligand shared between dimeric partners</note>
    </ligand>
</feature>
<feature type="binding site" evidence="8">
    <location>
        <begin position="332"/>
        <end position="334"/>
    </location>
    <ligand>
        <name>GTP</name>
        <dbReference type="ChEBI" id="CHEBI:37565"/>
    </ligand>
</feature>
<dbReference type="PROSITE" id="PS01266">
    <property type="entry name" value="ADENYLOSUCCIN_SYN_1"/>
    <property type="match status" value="1"/>
</dbReference>
<dbReference type="InterPro" id="IPR027417">
    <property type="entry name" value="P-loop_NTPase"/>
</dbReference>
<keyword evidence="12" id="KW-1185">Reference proteome</keyword>
<proteinExistence type="inferred from homology"/>
<dbReference type="FunFam" id="3.90.170.10:FF:000001">
    <property type="entry name" value="Adenylosuccinate synthetase"/>
    <property type="match status" value="1"/>
</dbReference>
<keyword evidence="8" id="KW-0963">Cytoplasm</keyword>
<dbReference type="NCBIfam" id="NF002223">
    <property type="entry name" value="PRK01117.1"/>
    <property type="match status" value="1"/>
</dbReference>
<dbReference type="PROSITE" id="PS00513">
    <property type="entry name" value="ADENYLOSUCCIN_SYN_2"/>
    <property type="match status" value="1"/>
</dbReference>
<dbReference type="UniPathway" id="UPA00075">
    <property type="reaction ID" value="UER00335"/>
</dbReference>
<feature type="active site" description="Proton acceptor" evidence="8">
    <location>
        <position position="13"/>
    </location>
</feature>
<dbReference type="Gene3D" id="3.40.440.10">
    <property type="entry name" value="Adenylosuccinate Synthetase, subunit A, domain 1"/>
    <property type="match status" value="1"/>
</dbReference>
<feature type="binding site" evidence="8">
    <location>
        <position position="13"/>
    </location>
    <ligand>
        <name>Mg(2+)</name>
        <dbReference type="ChEBI" id="CHEBI:18420"/>
    </ligand>
</feature>
<protein>
    <recommendedName>
        <fullName evidence="8 10">Adenylosuccinate synthetase</fullName>
        <shortName evidence="8">AMPSase</shortName>
        <shortName evidence="8">AdSS</shortName>
        <ecNumber evidence="8 10">6.3.4.4</ecNumber>
    </recommendedName>
    <alternativeName>
        <fullName evidence="8">IMP--aspartate ligase</fullName>
    </alternativeName>
</protein>
<feature type="binding site" evidence="8">
    <location>
        <position position="40"/>
    </location>
    <ligand>
        <name>Mg(2+)</name>
        <dbReference type="ChEBI" id="CHEBI:18420"/>
    </ligand>
</feature>
<dbReference type="SMART" id="SM00788">
    <property type="entry name" value="Adenylsucc_synt"/>
    <property type="match status" value="1"/>
</dbReference>
<dbReference type="InterPro" id="IPR042109">
    <property type="entry name" value="Adenylosuccinate_synth_dom1"/>
</dbReference>
<dbReference type="HAMAP" id="MF_00011">
    <property type="entry name" value="Adenylosucc_synth"/>
    <property type="match status" value="1"/>
</dbReference>
<evidence type="ECO:0000256" key="2">
    <source>
        <dbReference type="ARBA" id="ARBA00022598"/>
    </source>
</evidence>
<feature type="active site" evidence="9">
    <location>
        <position position="141"/>
    </location>
</feature>
<gene>
    <name evidence="8" type="primary">purA</name>
    <name evidence="11" type="ORF">SAMN05192586_10746</name>
</gene>
<feature type="binding site" evidence="8">
    <location>
        <begin position="414"/>
        <end position="416"/>
    </location>
    <ligand>
        <name>GTP</name>
        <dbReference type="ChEBI" id="CHEBI:37565"/>
    </ligand>
</feature>
<dbReference type="InterPro" id="IPR042110">
    <property type="entry name" value="Adenylosuccinate_synth_dom2"/>
</dbReference>
<dbReference type="GO" id="GO:0046040">
    <property type="term" value="P:IMP metabolic process"/>
    <property type="evidence" value="ECO:0007669"/>
    <property type="project" value="TreeGrafter"/>
</dbReference>
<dbReference type="InterPro" id="IPR018220">
    <property type="entry name" value="Adenylosuccin_syn_GTP-bd"/>
</dbReference>
<keyword evidence="4 8" id="KW-0547">Nucleotide-binding</keyword>
<dbReference type="GO" id="GO:0044208">
    <property type="term" value="P:'de novo' AMP biosynthetic process"/>
    <property type="evidence" value="ECO:0007669"/>
    <property type="project" value="UniProtKB-UniRule"/>
</dbReference>
<comment type="function">
    <text evidence="8">Plays an important role in the de novo pathway of purine nucleotide biosynthesis. Catalyzes the first committed step in the biosynthesis of AMP from IMP.</text>
</comment>
<keyword evidence="3 8" id="KW-0479">Metal-binding</keyword>
<feature type="binding site" evidence="8">
    <location>
        <begin position="300"/>
        <end position="306"/>
    </location>
    <ligand>
        <name>substrate</name>
    </ligand>
</feature>
<evidence type="ECO:0000256" key="4">
    <source>
        <dbReference type="ARBA" id="ARBA00022741"/>
    </source>
</evidence>
<dbReference type="STRING" id="571438.SAMN05192586_10746"/>
<comment type="catalytic activity">
    <reaction evidence="8 10">
        <text>IMP + L-aspartate + GTP = N(6)-(1,2-dicarboxyethyl)-AMP + GDP + phosphate + 2 H(+)</text>
        <dbReference type="Rhea" id="RHEA:15753"/>
        <dbReference type="ChEBI" id="CHEBI:15378"/>
        <dbReference type="ChEBI" id="CHEBI:29991"/>
        <dbReference type="ChEBI" id="CHEBI:37565"/>
        <dbReference type="ChEBI" id="CHEBI:43474"/>
        <dbReference type="ChEBI" id="CHEBI:57567"/>
        <dbReference type="ChEBI" id="CHEBI:58053"/>
        <dbReference type="ChEBI" id="CHEBI:58189"/>
        <dbReference type="EC" id="6.3.4.4"/>
    </reaction>
</comment>
<evidence type="ECO:0000256" key="6">
    <source>
        <dbReference type="ARBA" id="ARBA00022842"/>
    </source>
</evidence>
<dbReference type="Pfam" id="PF00709">
    <property type="entry name" value="Adenylsucc_synt"/>
    <property type="match status" value="1"/>
</dbReference>
<keyword evidence="2 8" id="KW-0436">Ligase</keyword>
<comment type="subcellular location">
    <subcellularLocation>
        <location evidence="8">Cytoplasm</location>
    </subcellularLocation>
</comment>
<feature type="active site" description="Proton donor" evidence="8">
    <location>
        <position position="41"/>
    </location>
</feature>
<feature type="binding site" evidence="8">
    <location>
        <position position="306"/>
    </location>
    <ligand>
        <name>GTP</name>
        <dbReference type="ChEBI" id="CHEBI:37565"/>
    </ligand>
</feature>
<dbReference type="GO" id="GO:0004019">
    <property type="term" value="F:adenylosuccinate synthase activity"/>
    <property type="evidence" value="ECO:0007669"/>
    <property type="project" value="UniProtKB-UniRule"/>
</dbReference>
<evidence type="ECO:0000256" key="3">
    <source>
        <dbReference type="ARBA" id="ARBA00022723"/>
    </source>
</evidence>
<keyword evidence="7 8" id="KW-0342">GTP-binding</keyword>
<dbReference type="CDD" id="cd03108">
    <property type="entry name" value="AdSS"/>
    <property type="match status" value="1"/>
</dbReference>
<feature type="binding site" description="in other chain" evidence="8">
    <location>
        <begin position="13"/>
        <end position="16"/>
    </location>
    <ligand>
        <name>IMP</name>
        <dbReference type="ChEBI" id="CHEBI:58053"/>
        <note>ligand shared between dimeric partners</note>
    </ligand>
</feature>
<feature type="binding site" description="in other chain" evidence="8">
    <location>
        <position position="130"/>
    </location>
    <ligand>
        <name>IMP</name>
        <dbReference type="ChEBI" id="CHEBI:58053"/>
        <note>ligand shared between dimeric partners</note>
    </ligand>
</feature>
<feature type="binding site" description="in other chain" evidence="8">
    <location>
        <position position="240"/>
    </location>
    <ligand>
        <name>IMP</name>
        <dbReference type="ChEBI" id="CHEBI:58053"/>
        <note>ligand shared between dimeric partners</note>
    </ligand>
</feature>
<evidence type="ECO:0000313" key="12">
    <source>
        <dbReference type="Proteomes" id="UP000199355"/>
    </source>
</evidence>
<dbReference type="PANTHER" id="PTHR11846">
    <property type="entry name" value="ADENYLOSUCCINATE SYNTHETASE"/>
    <property type="match status" value="1"/>
</dbReference>
<keyword evidence="6 8" id="KW-0460">Magnesium</keyword>
<feature type="binding site" evidence="8">
    <location>
        <position position="144"/>
    </location>
    <ligand>
        <name>IMP</name>
        <dbReference type="ChEBI" id="CHEBI:58053"/>
        <note>ligand shared between dimeric partners</note>
    </ligand>
</feature>
<feature type="binding site" description="in other chain" evidence="8">
    <location>
        <begin position="38"/>
        <end position="41"/>
    </location>
    <ligand>
        <name>IMP</name>
        <dbReference type="ChEBI" id="CHEBI:58053"/>
        <note>ligand shared between dimeric partners</note>
    </ligand>
</feature>
<feature type="binding site" evidence="8">
    <location>
        <begin position="12"/>
        <end position="18"/>
    </location>
    <ligand>
        <name>GTP</name>
        <dbReference type="ChEBI" id="CHEBI:37565"/>
    </ligand>
</feature>
<dbReference type="InterPro" id="IPR033128">
    <property type="entry name" value="Adenylosuccin_syn_Lys_AS"/>
</dbReference>
<evidence type="ECO:0000256" key="8">
    <source>
        <dbReference type="HAMAP-Rule" id="MF_00011"/>
    </source>
</evidence>
<dbReference type="EC" id="6.3.4.4" evidence="8 10"/>
<dbReference type="OrthoDB" id="9807553at2"/>
<dbReference type="PANTHER" id="PTHR11846:SF0">
    <property type="entry name" value="ADENYLOSUCCINATE SYNTHETASE"/>
    <property type="match status" value="1"/>
</dbReference>
<dbReference type="GO" id="GO:0005737">
    <property type="term" value="C:cytoplasm"/>
    <property type="evidence" value="ECO:0007669"/>
    <property type="project" value="UniProtKB-SubCell"/>
</dbReference>
<accession>A0A1G7LWX6</accession>
<dbReference type="EMBL" id="FNBX01000007">
    <property type="protein sequence ID" value="SDF53469.1"/>
    <property type="molecule type" value="Genomic_DNA"/>
</dbReference>
<dbReference type="InterPro" id="IPR042111">
    <property type="entry name" value="Adenylosuccinate_synth_dom3"/>
</dbReference>
<comment type="subunit">
    <text evidence="1 8">Homodimer.</text>
</comment>
<dbReference type="GO" id="GO:0000287">
    <property type="term" value="F:magnesium ion binding"/>
    <property type="evidence" value="ECO:0007669"/>
    <property type="project" value="UniProtKB-UniRule"/>
</dbReference>
<comment type="pathway">
    <text evidence="8 10">Purine metabolism; AMP biosynthesis via de novo pathway; AMP from IMP: step 1/2.</text>
</comment>
<feature type="binding site" evidence="8">
    <location>
        <begin position="40"/>
        <end position="42"/>
    </location>
    <ligand>
        <name>GTP</name>
        <dbReference type="ChEBI" id="CHEBI:37565"/>
    </ligand>
</feature>
<comment type="similarity">
    <text evidence="8 10">Belongs to the adenylosuccinate synthetase family.</text>
</comment>
<dbReference type="Proteomes" id="UP000199355">
    <property type="component" value="Unassembled WGS sequence"/>
</dbReference>
<dbReference type="RefSeq" id="WP_092153415.1">
    <property type="nucleotide sequence ID" value="NZ_FNBX01000007.1"/>
</dbReference>
<dbReference type="AlphaFoldDB" id="A0A1G7LWX6"/>
<dbReference type="NCBIfam" id="TIGR00184">
    <property type="entry name" value="purA"/>
    <property type="match status" value="1"/>
</dbReference>
<dbReference type="FunFam" id="1.10.300.10:FF:000001">
    <property type="entry name" value="Adenylosuccinate synthetase"/>
    <property type="match status" value="1"/>
</dbReference>
<dbReference type="Gene3D" id="1.10.300.10">
    <property type="entry name" value="Adenylosuccinate Synthetase, subunit A, domain 2"/>
    <property type="match status" value="1"/>
</dbReference>
<reference evidence="12" key="1">
    <citation type="submission" date="2016-10" db="EMBL/GenBank/DDBJ databases">
        <authorList>
            <person name="Varghese N."/>
            <person name="Submissions S."/>
        </authorList>
    </citation>
    <scope>NUCLEOTIDE SEQUENCE [LARGE SCALE GENOMIC DNA]</scope>
    <source>
        <strain evidence="12">KHC7</strain>
    </source>
</reference>
<comment type="cofactor">
    <cofactor evidence="8">
        <name>Mg(2+)</name>
        <dbReference type="ChEBI" id="CHEBI:18420"/>
    </cofactor>
    <text evidence="8">Binds 1 Mg(2+) ion per subunit.</text>
</comment>
<feature type="binding site" description="in other chain" evidence="8">
    <location>
        <position position="225"/>
    </location>
    <ligand>
        <name>IMP</name>
        <dbReference type="ChEBI" id="CHEBI:58053"/>
        <note>ligand shared between dimeric partners</note>
    </ligand>
</feature>
<dbReference type="GO" id="GO:0005525">
    <property type="term" value="F:GTP binding"/>
    <property type="evidence" value="ECO:0007669"/>
    <property type="project" value="UniProtKB-UniRule"/>
</dbReference>
<evidence type="ECO:0000313" key="11">
    <source>
        <dbReference type="EMBL" id="SDF53469.1"/>
    </source>
</evidence>
<keyword evidence="5 8" id="KW-0658">Purine biosynthesis</keyword>
<organism evidence="11 12">
    <name type="scientific">Desulfovibrio legallii</name>
    <dbReference type="NCBI Taxonomy" id="571438"/>
    <lineage>
        <taxon>Bacteria</taxon>
        <taxon>Pseudomonadati</taxon>
        <taxon>Thermodesulfobacteriota</taxon>
        <taxon>Desulfovibrionia</taxon>
        <taxon>Desulfovibrionales</taxon>
        <taxon>Desulfovibrionaceae</taxon>
        <taxon>Desulfovibrio</taxon>
    </lineage>
</organism>
<dbReference type="SUPFAM" id="SSF52540">
    <property type="entry name" value="P-loop containing nucleoside triphosphate hydrolases"/>
    <property type="match status" value="1"/>
</dbReference>
<dbReference type="InterPro" id="IPR001114">
    <property type="entry name" value="Adenylosuccinate_synthetase"/>
</dbReference>
<evidence type="ECO:0000256" key="9">
    <source>
        <dbReference type="PROSITE-ProRule" id="PRU10134"/>
    </source>
</evidence>